<reference evidence="7" key="1">
    <citation type="submission" date="2017-09" db="EMBL/GenBank/DDBJ databases">
        <title>Depth-based differentiation of microbial function through sediment-hosted aquifers and enrichment of novel symbionts in the deep terrestrial subsurface.</title>
        <authorList>
            <person name="Probst A.J."/>
            <person name="Ladd B."/>
            <person name="Jarett J.K."/>
            <person name="Geller-Mcgrath D.E."/>
            <person name="Sieber C.M.K."/>
            <person name="Emerson J.B."/>
            <person name="Anantharaman K."/>
            <person name="Thomas B.C."/>
            <person name="Malmstrom R."/>
            <person name="Stieglmeier M."/>
            <person name="Klingl A."/>
            <person name="Woyke T."/>
            <person name="Ryan C.M."/>
            <person name="Banfield J.F."/>
        </authorList>
    </citation>
    <scope>NUCLEOTIDE SEQUENCE [LARGE SCALE GENOMIC DNA]</scope>
</reference>
<dbReference type="EC" id="4.3.2.1" evidence="2 4"/>
<dbReference type="Gene3D" id="1.20.200.10">
    <property type="entry name" value="Fumarase/aspartase (Central domain)"/>
    <property type="match status" value="1"/>
</dbReference>
<dbReference type="SUPFAM" id="SSF48557">
    <property type="entry name" value="L-aspartase-like"/>
    <property type="match status" value="1"/>
</dbReference>
<comment type="pathway">
    <text evidence="1">Amino-acid biosynthesis; L-arginine biosynthesis; L-arginine from L-ornithine and carbamoyl phosphate: step 3/3.</text>
</comment>
<gene>
    <name evidence="6" type="primary">argH</name>
    <name evidence="6" type="ORF">COY87_03700</name>
</gene>
<proteinExistence type="predicted"/>
<keyword evidence="6" id="KW-0456">Lyase</keyword>
<dbReference type="InterPro" id="IPR022761">
    <property type="entry name" value="Fumarate_lyase_N"/>
</dbReference>
<keyword evidence="3" id="KW-0028">Amino-acid biosynthesis</keyword>
<dbReference type="InterPro" id="IPR000362">
    <property type="entry name" value="Fumarate_lyase_fam"/>
</dbReference>
<dbReference type="InterPro" id="IPR009049">
    <property type="entry name" value="Argininosuccinate_lyase"/>
</dbReference>
<dbReference type="Gene3D" id="1.10.40.30">
    <property type="entry name" value="Fumarase/aspartase (C-terminal domain)"/>
    <property type="match status" value="1"/>
</dbReference>
<dbReference type="NCBIfam" id="TIGR00838">
    <property type="entry name" value="argH"/>
    <property type="match status" value="1"/>
</dbReference>
<dbReference type="InterPro" id="IPR024083">
    <property type="entry name" value="Fumarase/histidase_N"/>
</dbReference>
<evidence type="ECO:0000256" key="1">
    <source>
        <dbReference type="ARBA" id="ARBA00004941"/>
    </source>
</evidence>
<dbReference type="GO" id="GO:0005829">
    <property type="term" value="C:cytosol"/>
    <property type="evidence" value="ECO:0007669"/>
    <property type="project" value="TreeGrafter"/>
</dbReference>
<dbReference type="InterPro" id="IPR008948">
    <property type="entry name" value="L-Aspartase-like"/>
</dbReference>
<dbReference type="EMBL" id="PFLI01000124">
    <property type="protein sequence ID" value="PIY71911.1"/>
    <property type="molecule type" value="Genomic_DNA"/>
</dbReference>
<evidence type="ECO:0000313" key="6">
    <source>
        <dbReference type="EMBL" id="PIY71911.1"/>
    </source>
</evidence>
<feature type="domain" description="Fumarate lyase N-terminal" evidence="5">
    <location>
        <begin position="48"/>
        <end position="301"/>
    </location>
</feature>
<evidence type="ECO:0000313" key="7">
    <source>
        <dbReference type="Proteomes" id="UP000229401"/>
    </source>
</evidence>
<dbReference type="PANTHER" id="PTHR43814:SF1">
    <property type="entry name" value="ARGININOSUCCINATE LYASE"/>
    <property type="match status" value="1"/>
</dbReference>
<dbReference type="PROSITE" id="PS00163">
    <property type="entry name" value="FUMARATE_LYASES"/>
    <property type="match status" value="1"/>
</dbReference>
<comment type="caution">
    <text evidence="6">The sequence shown here is derived from an EMBL/GenBank/DDBJ whole genome shotgun (WGS) entry which is preliminary data.</text>
</comment>
<dbReference type="PRINTS" id="PR00149">
    <property type="entry name" value="FUMRATELYASE"/>
</dbReference>
<dbReference type="Proteomes" id="UP000229401">
    <property type="component" value="Unassembled WGS sequence"/>
</dbReference>
<protein>
    <recommendedName>
        <fullName evidence="2 4">Argininosuccinate lyase</fullName>
        <ecNumber evidence="2 4">4.3.2.1</ecNumber>
    </recommendedName>
</protein>
<dbReference type="UniPathway" id="UPA00068">
    <property type="reaction ID" value="UER00114"/>
</dbReference>
<evidence type="ECO:0000256" key="3">
    <source>
        <dbReference type="ARBA" id="ARBA00022571"/>
    </source>
</evidence>
<dbReference type="PRINTS" id="PR00145">
    <property type="entry name" value="ARGSUCLYASE"/>
</dbReference>
<dbReference type="GO" id="GO:0042450">
    <property type="term" value="P:L-arginine biosynthetic process via ornithine"/>
    <property type="evidence" value="ECO:0007669"/>
    <property type="project" value="UniProtKB-UniRule"/>
</dbReference>
<dbReference type="GO" id="GO:0004056">
    <property type="term" value="F:argininosuccinate lyase activity"/>
    <property type="evidence" value="ECO:0007669"/>
    <property type="project" value="UniProtKB-UniRule"/>
</dbReference>
<sequence length="496" mass="56587">MKTNTIYGGIYKKDPSINTKQFIMNPEMLNIENRFVVYYLWETIAHNLMIAKVGIIKRSTAKKILTELIKILKEVKIKNIINPILGDVHENIENKLTQTIGPEAGWFHVARSRNDQSITDQKLFTKKQIIETCKNLIDLERTLLFKSNLYFEVLMPGYTHMQPAMPSTYGFWLQAYLDQIIKIHLSLISVFNSIDFCPLGAGASYGVNWKINPKFTSALLGFSNPMENSLSAVNSRGIDDAMVISQLTTLSIVFSRMMEDIMIWSLPQLDFIKVDEALTTGSSIMPQKMNLDIVEKIRSKSSLLIANLNHVLIALKGTSSGYNRDSAESKIAIVKSLEEIITTIFMTKEVIKNILPNTNKMKSDTTLTLSTKFADNLSKKYHIPFRISHKIVGKILAKTNSDVCLITPLLVNQVINEYINSKLNINQSFIKNTFDLNQALDHYNYLGSPNSNYLLKVNKKLSNKITYLSNWYNKQNTFFKNIEKKLIKEVIKFVNK</sequence>
<dbReference type="AlphaFoldDB" id="A0A2M7QIY5"/>
<dbReference type="InterPro" id="IPR020557">
    <property type="entry name" value="Fumarate_lyase_CS"/>
</dbReference>
<name>A0A2M7QIY5_9BACT</name>
<accession>A0A2M7QIY5</accession>
<keyword evidence="3" id="KW-0055">Arginine biosynthesis</keyword>
<dbReference type="PANTHER" id="PTHR43814">
    <property type="entry name" value="ARGININOSUCCINATE LYASE"/>
    <property type="match status" value="1"/>
</dbReference>
<evidence type="ECO:0000259" key="5">
    <source>
        <dbReference type="Pfam" id="PF00206"/>
    </source>
</evidence>
<evidence type="ECO:0000256" key="4">
    <source>
        <dbReference type="NCBIfam" id="TIGR00838"/>
    </source>
</evidence>
<dbReference type="CDD" id="cd01359">
    <property type="entry name" value="Argininosuccinate_lyase"/>
    <property type="match status" value="1"/>
</dbReference>
<dbReference type="Pfam" id="PF00206">
    <property type="entry name" value="Lyase_1"/>
    <property type="match status" value="1"/>
</dbReference>
<organism evidence="6 7">
    <name type="scientific">Candidatus Roizmanbacteria bacterium CG_4_10_14_0_8_um_filter_33_9</name>
    <dbReference type="NCBI Taxonomy" id="1974826"/>
    <lineage>
        <taxon>Bacteria</taxon>
        <taxon>Candidatus Roizmaniibacteriota</taxon>
    </lineage>
</organism>
<evidence type="ECO:0000256" key="2">
    <source>
        <dbReference type="ARBA" id="ARBA00012338"/>
    </source>
</evidence>
<dbReference type="Gene3D" id="1.10.275.10">
    <property type="entry name" value="Fumarase/aspartase (N-terminal domain)"/>
    <property type="match status" value="1"/>
</dbReference>